<evidence type="ECO:0000313" key="2">
    <source>
        <dbReference type="EMBL" id="KAA8570239.1"/>
    </source>
</evidence>
<proteinExistence type="predicted"/>
<sequence>MSHIAYRISPTTSSPYLTPPVIKSTISKLRCTKENKASSILIGKNTIWMPTPLGDTIPSINPHSTSDTSRHTHLPIHHDSDFPYTQELDDLSTTATSRHRNTSSKAQSHSISYESTQAEDSKHLLGDQDSADEEDEEGFESDSMGPRSRKGKAPGPIGSSSATGGEDSHLQNGSMNGNVEYRRKHANLDSSGATANLISRESFTLDDPVPKTPTINNHGFSELPLQDKRNFLLLVLFVFLARCSHGSCGRFGTLLTQTPYVVQRSRSFQLGDISIFIKAVMESNRRCDLESQSRKKKELDHANPDVIRIWE</sequence>
<accession>A0A5M9JQE0</accession>
<evidence type="ECO:0000313" key="3">
    <source>
        <dbReference type="Proteomes" id="UP000322873"/>
    </source>
</evidence>
<feature type="compositionally biased region" description="Polar residues" evidence="1">
    <location>
        <begin position="58"/>
        <end position="67"/>
    </location>
</feature>
<name>A0A5M9JQE0_MONFR</name>
<dbReference type="AlphaFoldDB" id="A0A5M9JQE0"/>
<dbReference type="VEuPathDB" id="FungiDB:MFRU_005g03420"/>
<gene>
    <name evidence="2" type="ORF">EYC84_002552</name>
</gene>
<dbReference type="Proteomes" id="UP000322873">
    <property type="component" value="Unassembled WGS sequence"/>
</dbReference>
<feature type="compositionally biased region" description="Polar residues" evidence="1">
    <location>
        <begin position="103"/>
        <end position="118"/>
    </location>
</feature>
<dbReference type="EMBL" id="VICG01000007">
    <property type="protein sequence ID" value="KAA8570239.1"/>
    <property type="molecule type" value="Genomic_DNA"/>
</dbReference>
<keyword evidence="3" id="KW-1185">Reference proteome</keyword>
<reference evidence="2 3" key="1">
    <citation type="submission" date="2019-06" db="EMBL/GenBank/DDBJ databases">
        <title>Genome Sequence of the Brown Rot Fungal Pathogen Monilinia fructicola.</title>
        <authorList>
            <person name="De Miccolis Angelini R.M."/>
            <person name="Landi L."/>
            <person name="Abate D."/>
            <person name="Pollastro S."/>
            <person name="Romanazzi G."/>
            <person name="Faretra F."/>
        </authorList>
    </citation>
    <scope>NUCLEOTIDE SEQUENCE [LARGE SCALE GENOMIC DNA]</scope>
    <source>
        <strain evidence="2 3">Mfrc123</strain>
    </source>
</reference>
<feature type="compositionally biased region" description="Acidic residues" evidence="1">
    <location>
        <begin position="129"/>
        <end position="140"/>
    </location>
</feature>
<organism evidence="2 3">
    <name type="scientific">Monilinia fructicola</name>
    <name type="common">Brown rot fungus</name>
    <name type="synonym">Ciboria fructicola</name>
    <dbReference type="NCBI Taxonomy" id="38448"/>
    <lineage>
        <taxon>Eukaryota</taxon>
        <taxon>Fungi</taxon>
        <taxon>Dikarya</taxon>
        <taxon>Ascomycota</taxon>
        <taxon>Pezizomycotina</taxon>
        <taxon>Leotiomycetes</taxon>
        <taxon>Helotiales</taxon>
        <taxon>Sclerotiniaceae</taxon>
        <taxon>Monilinia</taxon>
    </lineage>
</organism>
<feature type="region of interest" description="Disordered" evidence="1">
    <location>
        <begin position="56"/>
        <end position="176"/>
    </location>
</feature>
<protein>
    <submittedName>
        <fullName evidence="2">Uncharacterized protein</fullName>
    </submittedName>
</protein>
<evidence type="ECO:0000256" key="1">
    <source>
        <dbReference type="SAM" id="MobiDB-lite"/>
    </source>
</evidence>
<comment type="caution">
    <text evidence="2">The sequence shown here is derived from an EMBL/GenBank/DDBJ whole genome shotgun (WGS) entry which is preliminary data.</text>
</comment>